<evidence type="ECO:0000313" key="4">
    <source>
        <dbReference type="WBParaSite" id="EgrG_001162800"/>
    </source>
</evidence>
<organism evidence="2">
    <name type="scientific">Echinococcus granulosus</name>
    <name type="common">Hydatid tapeworm</name>
    <dbReference type="NCBI Taxonomy" id="6210"/>
    <lineage>
        <taxon>Eukaryota</taxon>
        <taxon>Metazoa</taxon>
        <taxon>Spiralia</taxon>
        <taxon>Lophotrochozoa</taxon>
        <taxon>Platyhelminthes</taxon>
        <taxon>Cestoda</taxon>
        <taxon>Eucestoda</taxon>
        <taxon>Cyclophyllidea</taxon>
        <taxon>Taeniidae</taxon>
        <taxon>Echinococcus</taxon>
        <taxon>Echinococcus granulosus group</taxon>
    </lineage>
</organism>
<feature type="compositionally biased region" description="Polar residues" evidence="1">
    <location>
        <begin position="725"/>
        <end position="742"/>
    </location>
</feature>
<feature type="compositionally biased region" description="Basic and acidic residues" evidence="1">
    <location>
        <begin position="48"/>
        <end position="62"/>
    </location>
</feature>
<feature type="region of interest" description="Disordered" evidence="1">
    <location>
        <begin position="143"/>
        <end position="172"/>
    </location>
</feature>
<feature type="compositionally biased region" description="Polar residues" evidence="1">
    <location>
        <begin position="679"/>
        <end position="697"/>
    </location>
</feature>
<dbReference type="OrthoDB" id="10461178at2759"/>
<feature type="region of interest" description="Disordered" evidence="1">
    <location>
        <begin position="803"/>
        <end position="852"/>
    </location>
</feature>
<evidence type="ECO:0000256" key="1">
    <source>
        <dbReference type="SAM" id="MobiDB-lite"/>
    </source>
</evidence>
<dbReference type="AlphaFoldDB" id="A0A068WVF8"/>
<evidence type="ECO:0000313" key="3">
    <source>
        <dbReference type="Proteomes" id="UP000492820"/>
    </source>
</evidence>
<feature type="compositionally biased region" description="Polar residues" evidence="1">
    <location>
        <begin position="143"/>
        <end position="156"/>
    </location>
</feature>
<feature type="region of interest" description="Disordered" evidence="1">
    <location>
        <begin position="48"/>
        <end position="109"/>
    </location>
</feature>
<reference evidence="2" key="2">
    <citation type="submission" date="2014-06" db="EMBL/GenBank/DDBJ databases">
        <authorList>
            <person name="Aslett M."/>
        </authorList>
    </citation>
    <scope>NUCLEOTIDE SEQUENCE</scope>
</reference>
<feature type="compositionally biased region" description="Basic and acidic residues" evidence="1">
    <location>
        <begin position="94"/>
        <end position="109"/>
    </location>
</feature>
<evidence type="ECO:0000313" key="2">
    <source>
        <dbReference type="EMBL" id="CDS22466.1"/>
    </source>
</evidence>
<accession>A0A068WVF8</accession>
<feature type="compositionally biased region" description="Polar residues" evidence="1">
    <location>
        <begin position="840"/>
        <end position="852"/>
    </location>
</feature>
<feature type="compositionally biased region" description="Basic and acidic residues" evidence="1">
    <location>
        <begin position="398"/>
        <end position="417"/>
    </location>
</feature>
<sequence>MEYIIYMDEYELNFPESGDAEIETLKHPLDANVKWKDKRSDELDFRMSAKPEAKGQKVETKKRMLSKAKGLESNPEVNKEHDKNKAKSPPKWMGHCDNESGLEGSRRGDEISNITKLKSDITGHLNELQKAATCNQDPVAKVNKSQLNTKKGSKSTSCEEREGPKSNKEVEQAGSVTLKHMSHDEDTQSNHFYDLYEGLGAEEEKVDTNKSASTQKGAGSEIILHLLRRSASGLSVIHNVNRRFLSWRASAFPKTQRNKGAGGQNGKNNKRRHKNACPAGVCHEALQHRVDENQVSAHNKMGRESEWSTDAEHAYDEMTEFEQQPSKEYLNGINSNADADLYDDLDAEENSHAMESVVHKPIPKICDSKYKNIGNKLPNSVDKLKDRKSSKSPSAKTNCRESSHEALHDGIPDRGGGDGEIYMNEEIFKNLADPGRNDSPPPIPPKMCQITQTHNNGEKNSKKTHATAIPNELRGGIFTSFTRQFSHTRTALPTKKQNTRGKQVTRVLGLCAMKPGRGKKPARLKEAKTPQMNAETHAAEVFNGKIGTDVPNGGEDEYEEYCYASELVDQPELDQQVHLDKLLCNKGGLSMNESMKVEKSSDMPPAVESYLNEDLYEDPETSPARVSMYCEEKLMDRHKNGPELQRNSEKMLQAPRVKQNDDVQKLSDRRLPAPPIPLSGSTTHIKPNVPTRTNSSVVKPCQSFPQIKQRRKEQIPKKPPKHNPPVSSITCPNNQLPKSGTTHPHHGTKEDLVTMPSKAKANTDNSHDDLKSASQPKTAPRIPPRPQYIPQPILLKLANSTEISEAQKRPPTPEVTEQRTNQRGEQTNSGLVETEKPGENQPTTKKNQDATCSNETASALECENDLYMQLEDCYG</sequence>
<feature type="region of interest" description="Disordered" evidence="1">
    <location>
        <begin position="647"/>
        <end position="789"/>
    </location>
</feature>
<feature type="region of interest" description="Disordered" evidence="1">
    <location>
        <begin position="255"/>
        <end position="275"/>
    </location>
</feature>
<feature type="compositionally biased region" description="Basic and acidic residues" evidence="1">
    <location>
        <begin position="658"/>
        <end position="671"/>
    </location>
</feature>
<dbReference type="EMBL" id="LK028587">
    <property type="protein sequence ID" value="CDS22466.1"/>
    <property type="molecule type" value="Genomic_DNA"/>
</dbReference>
<feature type="compositionally biased region" description="Basic and acidic residues" evidence="1">
    <location>
        <begin position="157"/>
        <end position="171"/>
    </location>
</feature>
<dbReference type="Proteomes" id="UP000492820">
    <property type="component" value="Unassembled WGS sequence"/>
</dbReference>
<gene>
    <name evidence="2" type="ORF">EgrG_001162800</name>
</gene>
<protein>
    <submittedName>
        <fullName evidence="4">Exonuclease domain-containing protein</fullName>
    </submittedName>
</protein>
<feature type="region of interest" description="Disordered" evidence="1">
    <location>
        <begin position="376"/>
        <end position="419"/>
    </location>
</feature>
<proteinExistence type="predicted"/>
<reference evidence="4" key="3">
    <citation type="submission" date="2020-10" db="UniProtKB">
        <authorList>
            <consortium name="WormBaseParasite"/>
        </authorList>
    </citation>
    <scope>IDENTIFICATION</scope>
</reference>
<dbReference type="WBParaSite" id="EgrG_001162800">
    <property type="protein sequence ID" value="EgrG_001162800"/>
    <property type="gene ID" value="EgrG_001162800"/>
</dbReference>
<reference evidence="2 3" key="1">
    <citation type="journal article" date="2013" name="Nature">
        <title>The genomes of four tapeworm species reveal adaptations to parasitism.</title>
        <authorList>
            <person name="Tsai I.J."/>
            <person name="Zarowiecki M."/>
            <person name="Holroyd N."/>
            <person name="Garciarrubio A."/>
            <person name="Sanchez-Flores A."/>
            <person name="Brooks K.L."/>
            <person name="Tracey A."/>
            <person name="Bobes R.J."/>
            <person name="Fragoso G."/>
            <person name="Sciutto E."/>
            <person name="Aslett M."/>
            <person name="Beasley H."/>
            <person name="Bennett H.M."/>
            <person name="Cai J."/>
            <person name="Camicia F."/>
            <person name="Clark R."/>
            <person name="Cucher M."/>
            <person name="De Silva N."/>
            <person name="Day T.A."/>
            <person name="Deplazes P."/>
            <person name="Estrada K."/>
            <person name="Fernandez C."/>
            <person name="Holland P.W."/>
            <person name="Hou J."/>
            <person name="Hu S."/>
            <person name="Huckvale T."/>
            <person name="Hung S.S."/>
            <person name="Kamenetzky L."/>
            <person name="Keane J.A."/>
            <person name="Kiss F."/>
            <person name="Koziol U."/>
            <person name="Lambert O."/>
            <person name="Liu K."/>
            <person name="Luo X."/>
            <person name="Luo Y."/>
            <person name="Macchiaroli N."/>
            <person name="Nichol S."/>
            <person name="Paps J."/>
            <person name="Parkinson J."/>
            <person name="Pouchkina-Stantcheva N."/>
            <person name="Riddiford N."/>
            <person name="Rosenzvit M."/>
            <person name="Salinas G."/>
            <person name="Wasmuth J.D."/>
            <person name="Zamanian M."/>
            <person name="Zheng Y."/>
            <person name="Cai X."/>
            <person name="Soberon X."/>
            <person name="Olson P.D."/>
            <person name="Laclette J.P."/>
            <person name="Brehm K."/>
            <person name="Berriman M."/>
            <person name="Garciarrubio A."/>
            <person name="Bobes R.J."/>
            <person name="Fragoso G."/>
            <person name="Sanchez-Flores A."/>
            <person name="Estrada K."/>
            <person name="Cevallos M.A."/>
            <person name="Morett E."/>
            <person name="Gonzalez V."/>
            <person name="Portillo T."/>
            <person name="Ochoa-Leyva A."/>
            <person name="Jose M.V."/>
            <person name="Sciutto E."/>
            <person name="Landa A."/>
            <person name="Jimenez L."/>
            <person name="Valdes V."/>
            <person name="Carrero J.C."/>
            <person name="Larralde C."/>
            <person name="Morales-Montor J."/>
            <person name="Limon-Lason J."/>
            <person name="Soberon X."/>
            <person name="Laclette J.P."/>
        </authorList>
    </citation>
    <scope>NUCLEOTIDE SEQUENCE [LARGE SCALE GENOMIC DNA]</scope>
</reference>
<name>A0A068WVF8_ECHGR</name>